<evidence type="ECO:0000313" key="1">
    <source>
        <dbReference type="EMBL" id="MFD1048802.1"/>
    </source>
</evidence>
<keyword evidence="2" id="KW-1185">Reference proteome</keyword>
<dbReference type="Proteomes" id="UP001597045">
    <property type="component" value="Unassembled WGS sequence"/>
</dbReference>
<proteinExistence type="predicted"/>
<comment type="caution">
    <text evidence="1">The sequence shown here is derived from an EMBL/GenBank/DDBJ whole genome shotgun (WGS) entry which is preliminary data.</text>
</comment>
<name>A0ABW3MFL6_9PSEU</name>
<gene>
    <name evidence="1" type="ORF">ACFQ1S_26345</name>
</gene>
<accession>A0ABW3MFL6</accession>
<evidence type="ECO:0000313" key="2">
    <source>
        <dbReference type="Proteomes" id="UP001597045"/>
    </source>
</evidence>
<dbReference type="EMBL" id="JBHTIS010001803">
    <property type="protein sequence ID" value="MFD1048802.1"/>
    <property type="molecule type" value="Genomic_DNA"/>
</dbReference>
<feature type="non-terminal residue" evidence="1">
    <location>
        <position position="349"/>
    </location>
</feature>
<sequence length="349" mass="37600">MTGDTLTLTPDAGLLTDRNARYPLYIDPKWTPPNCVCTRDHYLVQYACGSAKTPGDTKWDNEDDLRAGFVVDPTSGCAGHQVTARSFVQLSLAGLAGKQIYGAGLNLSLIAGTSCSGANKIVLANAINGPVPFGNQPGWLSDIATVTACRGGGLGYDIKNLINDLTHNGFHPTFTFGLVSPNENDQDTWKRYSRDVGFSVTYNSVPNAPRNLQLWNGTQPFPCVMGPDRPAVGPSSTPLTMRANVSDPDGGMLYAGFRIYDSPGVQPVVWDGNETGMDNILSDSDPTHLNAQVSVPSNKMNKDGQVYSFDVHASDGQEDAWVSPCELELDLTAPNKPRVFSQAYPEDTY</sequence>
<reference evidence="2" key="1">
    <citation type="journal article" date="2019" name="Int. J. Syst. Evol. Microbiol.">
        <title>The Global Catalogue of Microorganisms (GCM) 10K type strain sequencing project: providing services to taxonomists for standard genome sequencing and annotation.</title>
        <authorList>
            <consortium name="The Broad Institute Genomics Platform"/>
            <consortium name="The Broad Institute Genome Sequencing Center for Infectious Disease"/>
            <person name="Wu L."/>
            <person name="Ma J."/>
        </authorList>
    </citation>
    <scope>NUCLEOTIDE SEQUENCE [LARGE SCALE GENOMIC DNA]</scope>
    <source>
        <strain evidence="2">JCM 31486</strain>
    </source>
</reference>
<protein>
    <submittedName>
        <fullName evidence="1">Uncharacterized protein</fullName>
    </submittedName>
</protein>
<organism evidence="1 2">
    <name type="scientific">Kibdelosporangium lantanae</name>
    <dbReference type="NCBI Taxonomy" id="1497396"/>
    <lineage>
        <taxon>Bacteria</taxon>
        <taxon>Bacillati</taxon>
        <taxon>Actinomycetota</taxon>
        <taxon>Actinomycetes</taxon>
        <taxon>Pseudonocardiales</taxon>
        <taxon>Pseudonocardiaceae</taxon>
        <taxon>Kibdelosporangium</taxon>
    </lineage>
</organism>